<reference evidence="3" key="1">
    <citation type="submission" date="2016-06" db="EMBL/GenBank/DDBJ databases">
        <title>Parallel loss of symbiosis genes in relatives of nitrogen-fixing non-legume Parasponia.</title>
        <authorList>
            <person name="Van Velzen R."/>
            <person name="Holmer R."/>
            <person name="Bu F."/>
            <person name="Rutten L."/>
            <person name="Van Zeijl A."/>
            <person name="Liu W."/>
            <person name="Santuari L."/>
            <person name="Cao Q."/>
            <person name="Sharma T."/>
            <person name="Shen D."/>
            <person name="Roswanjaya Y."/>
            <person name="Wardhani T."/>
            <person name="Kalhor M.S."/>
            <person name="Jansen J."/>
            <person name="Van den Hoogen J."/>
            <person name="Gungor B."/>
            <person name="Hartog M."/>
            <person name="Hontelez J."/>
            <person name="Verver J."/>
            <person name="Yang W.-C."/>
            <person name="Schijlen E."/>
            <person name="Repin R."/>
            <person name="Schilthuizen M."/>
            <person name="Schranz E."/>
            <person name="Heidstra R."/>
            <person name="Miyata K."/>
            <person name="Fedorova E."/>
            <person name="Kohlen W."/>
            <person name="Bisseling T."/>
            <person name="Smit S."/>
            <person name="Geurts R."/>
        </authorList>
    </citation>
    <scope>NUCLEOTIDE SEQUENCE [LARGE SCALE GENOMIC DNA]</scope>
    <source>
        <strain evidence="3">cv. WU1-14</strain>
    </source>
</reference>
<evidence type="ECO:0000313" key="3">
    <source>
        <dbReference type="Proteomes" id="UP000237105"/>
    </source>
</evidence>
<evidence type="ECO:0000256" key="1">
    <source>
        <dbReference type="SAM" id="MobiDB-lite"/>
    </source>
</evidence>
<proteinExistence type="predicted"/>
<dbReference type="AlphaFoldDB" id="A0A2P5AFQ6"/>
<name>A0A2P5AFQ6_PARAD</name>
<sequence>MSLPSYFSQPFPSSLPATASLPLPPFSPFFLVNKVIIDMENEGADDVYQFTPSQSSQGERKHKKKSRGMTQMKELVIKRSDNNKEVVAYSEWGQPTGDEELFEHPPASYAPWIEPQVWDDFAKKRLSAEWEEARLVQQGRATQNKYPHRMSRLGYVGLEDKIEKDEDRCGINTSEL</sequence>
<dbReference type="OrthoDB" id="1869436at2759"/>
<dbReference type="Proteomes" id="UP000237105">
    <property type="component" value="Unassembled WGS sequence"/>
</dbReference>
<feature type="region of interest" description="Disordered" evidence="1">
    <location>
        <begin position="47"/>
        <end position="71"/>
    </location>
</feature>
<gene>
    <name evidence="2" type="ORF">PanWU01x14_337040</name>
</gene>
<accession>A0A2P5AFQ6</accession>
<evidence type="ECO:0000313" key="2">
    <source>
        <dbReference type="EMBL" id="PON35371.1"/>
    </source>
</evidence>
<protein>
    <submittedName>
        <fullName evidence="2">Uncharacterized protein</fullName>
    </submittedName>
</protein>
<keyword evidence="3" id="KW-1185">Reference proteome</keyword>
<organism evidence="2 3">
    <name type="scientific">Parasponia andersonii</name>
    <name type="common">Sponia andersonii</name>
    <dbReference type="NCBI Taxonomy" id="3476"/>
    <lineage>
        <taxon>Eukaryota</taxon>
        <taxon>Viridiplantae</taxon>
        <taxon>Streptophyta</taxon>
        <taxon>Embryophyta</taxon>
        <taxon>Tracheophyta</taxon>
        <taxon>Spermatophyta</taxon>
        <taxon>Magnoliopsida</taxon>
        <taxon>eudicotyledons</taxon>
        <taxon>Gunneridae</taxon>
        <taxon>Pentapetalae</taxon>
        <taxon>rosids</taxon>
        <taxon>fabids</taxon>
        <taxon>Rosales</taxon>
        <taxon>Cannabaceae</taxon>
        <taxon>Parasponia</taxon>
    </lineage>
</organism>
<comment type="caution">
    <text evidence="2">The sequence shown here is derived from an EMBL/GenBank/DDBJ whole genome shotgun (WGS) entry which is preliminary data.</text>
</comment>
<dbReference type="EMBL" id="JXTB01000615">
    <property type="protein sequence ID" value="PON35371.1"/>
    <property type="molecule type" value="Genomic_DNA"/>
</dbReference>